<organism evidence="1">
    <name type="scientific">hydrothermal vent metagenome</name>
    <dbReference type="NCBI Taxonomy" id="652676"/>
    <lineage>
        <taxon>unclassified sequences</taxon>
        <taxon>metagenomes</taxon>
        <taxon>ecological metagenomes</taxon>
    </lineage>
</organism>
<dbReference type="EMBL" id="CZQC01000063">
    <property type="protein sequence ID" value="CUS42229.1"/>
    <property type="molecule type" value="Genomic_DNA"/>
</dbReference>
<gene>
    <name evidence="1" type="ORF">MGWOODY_Tha1647</name>
</gene>
<protein>
    <submittedName>
        <fullName evidence="1">Uncharacterized protein</fullName>
    </submittedName>
</protein>
<dbReference type="AlphaFoldDB" id="A0A160TGQ9"/>
<sequence length="44" mass="5055">MQILQNVNSNFPTILLTPDYRCITAYQSVFNLLINSEKSGKMTF</sequence>
<evidence type="ECO:0000313" key="1">
    <source>
        <dbReference type="EMBL" id="CUS42229.1"/>
    </source>
</evidence>
<accession>A0A160TGQ9</accession>
<name>A0A160TGQ9_9ZZZZ</name>
<proteinExistence type="predicted"/>
<reference evidence="1" key="1">
    <citation type="submission" date="2015-10" db="EMBL/GenBank/DDBJ databases">
        <authorList>
            <person name="Gilbert D.G."/>
        </authorList>
    </citation>
    <scope>NUCLEOTIDE SEQUENCE</scope>
</reference>